<name>A0A0S2IPL3_LEPBO</name>
<gene>
    <name evidence="2" type="ORF">LBBP_01297</name>
</gene>
<evidence type="ECO:0000256" key="1">
    <source>
        <dbReference type="SAM" id="MobiDB-lite"/>
    </source>
</evidence>
<proteinExistence type="predicted"/>
<sequence length="39" mass="4764">MEHSRRSSYIRGFGTRPKKEHHKIVEKLLKNRDDENKNE</sequence>
<evidence type="ECO:0000313" key="2">
    <source>
        <dbReference type="EMBL" id="ALO25595.1"/>
    </source>
</evidence>
<evidence type="ECO:0000313" key="3">
    <source>
        <dbReference type="Proteomes" id="UP000058857"/>
    </source>
</evidence>
<dbReference type="EMBL" id="CP012029">
    <property type="protein sequence ID" value="ALO25595.1"/>
    <property type="molecule type" value="Genomic_DNA"/>
</dbReference>
<dbReference type="Proteomes" id="UP000058857">
    <property type="component" value="Chromosome 1"/>
</dbReference>
<dbReference type="AlphaFoldDB" id="A0A0S2IPL3"/>
<reference evidence="2 3" key="1">
    <citation type="journal article" date="2015" name="PLoS Negl. Trop. Dis.">
        <title>Distribution of Plasmids in Distinct Leptospira Pathogenic Species.</title>
        <authorList>
            <person name="Wang Y."/>
            <person name="Zhuang X."/>
            <person name="Zhong Y."/>
            <person name="Zhang C."/>
            <person name="Zhang Y."/>
            <person name="Zeng L."/>
            <person name="Zhu Y."/>
            <person name="He P."/>
            <person name="Dong K."/>
            <person name="Pal U."/>
            <person name="Guo X."/>
            <person name="Qin J."/>
        </authorList>
    </citation>
    <scope>NUCLEOTIDE SEQUENCE [LARGE SCALE GENOMIC DNA]</scope>
    <source>
        <strain evidence="2 3">56604</strain>
    </source>
</reference>
<organism evidence="2">
    <name type="scientific">Leptospira borgpetersenii serovar Ballum</name>
    <dbReference type="NCBI Taxonomy" id="280505"/>
    <lineage>
        <taxon>Bacteria</taxon>
        <taxon>Pseudomonadati</taxon>
        <taxon>Spirochaetota</taxon>
        <taxon>Spirochaetia</taxon>
        <taxon>Leptospirales</taxon>
        <taxon>Leptospiraceae</taxon>
        <taxon>Leptospira</taxon>
    </lineage>
</organism>
<accession>A0A0S2IPL3</accession>
<dbReference type="PATRIC" id="fig|280505.15.peg.1263"/>
<feature type="region of interest" description="Disordered" evidence="1">
    <location>
        <begin position="1"/>
        <end position="22"/>
    </location>
</feature>
<protein>
    <submittedName>
        <fullName evidence="2">Uncharacterized protein</fullName>
    </submittedName>
</protein>